<name>A0AAE9FB47_CAEBR</name>
<reference evidence="2 3" key="1">
    <citation type="submission" date="2022-04" db="EMBL/GenBank/DDBJ databases">
        <title>Chromosome-level reference genomes for two strains of Caenorhabditis briggsae: an improved platform for comparative genomics.</title>
        <authorList>
            <person name="Stevens L."/>
            <person name="Andersen E."/>
        </authorList>
    </citation>
    <scope>NUCLEOTIDE SEQUENCE [LARGE SCALE GENOMIC DNA]</scope>
    <source>
        <strain evidence="2">VX34</strain>
        <tissue evidence="2">Whole-organism</tissue>
    </source>
</reference>
<evidence type="ECO:0000313" key="2">
    <source>
        <dbReference type="EMBL" id="UMM39312.1"/>
    </source>
</evidence>
<dbReference type="EMBL" id="CP092625">
    <property type="protein sequence ID" value="UMM39312.1"/>
    <property type="molecule type" value="Genomic_DNA"/>
</dbReference>
<proteinExistence type="predicted"/>
<evidence type="ECO:0000256" key="1">
    <source>
        <dbReference type="SAM" id="Phobius"/>
    </source>
</evidence>
<keyword evidence="1" id="KW-0812">Transmembrane</keyword>
<accession>A0AAE9FB47</accession>
<sequence>MSIYPPDIANLLPSTLSSMHPYLLFFPSDLLHSDSVISQLFRFSIHPELSLPIIFFPNFVMGVDFFFFLTSSL</sequence>
<protein>
    <submittedName>
        <fullName evidence="2">Uncharacterized protein</fullName>
    </submittedName>
</protein>
<keyword evidence="3" id="KW-1185">Reference proteome</keyword>
<organism evidence="2 3">
    <name type="scientific">Caenorhabditis briggsae</name>
    <dbReference type="NCBI Taxonomy" id="6238"/>
    <lineage>
        <taxon>Eukaryota</taxon>
        <taxon>Metazoa</taxon>
        <taxon>Ecdysozoa</taxon>
        <taxon>Nematoda</taxon>
        <taxon>Chromadorea</taxon>
        <taxon>Rhabditida</taxon>
        <taxon>Rhabditina</taxon>
        <taxon>Rhabditomorpha</taxon>
        <taxon>Rhabditoidea</taxon>
        <taxon>Rhabditidae</taxon>
        <taxon>Peloderinae</taxon>
        <taxon>Caenorhabditis</taxon>
    </lineage>
</organism>
<dbReference type="Proteomes" id="UP000829354">
    <property type="component" value="Chromosome X"/>
</dbReference>
<keyword evidence="1" id="KW-1133">Transmembrane helix</keyword>
<dbReference type="AlphaFoldDB" id="A0AAE9FB47"/>
<feature type="transmembrane region" description="Helical" evidence="1">
    <location>
        <begin position="49"/>
        <end position="69"/>
    </location>
</feature>
<keyword evidence="1" id="KW-0472">Membrane</keyword>
<gene>
    <name evidence="2" type="ORF">L5515_016419</name>
</gene>
<evidence type="ECO:0000313" key="3">
    <source>
        <dbReference type="Proteomes" id="UP000829354"/>
    </source>
</evidence>